<evidence type="ECO:0000256" key="5">
    <source>
        <dbReference type="ARBA" id="ARBA00022525"/>
    </source>
</evidence>
<evidence type="ECO:0000256" key="14">
    <source>
        <dbReference type="ARBA" id="ARBA00023139"/>
    </source>
</evidence>
<dbReference type="PROSITE" id="PS51352">
    <property type="entry name" value="THIOREDOXIN_2"/>
    <property type="match status" value="1"/>
</dbReference>
<evidence type="ECO:0000256" key="19">
    <source>
        <dbReference type="ARBA" id="ARBA00062962"/>
    </source>
</evidence>
<evidence type="ECO:0000256" key="9">
    <source>
        <dbReference type="ARBA" id="ARBA00022824"/>
    </source>
</evidence>
<keyword evidence="16" id="KW-0413">Isomerase</keyword>
<dbReference type="EMBL" id="VIIS01000569">
    <property type="protein sequence ID" value="KAF0307465.1"/>
    <property type="molecule type" value="Genomic_DNA"/>
</dbReference>
<evidence type="ECO:0000256" key="24">
    <source>
        <dbReference type="SAM" id="Phobius"/>
    </source>
</evidence>
<dbReference type="Gene3D" id="3.40.30.10">
    <property type="entry name" value="Glutaredoxin"/>
    <property type="match status" value="1"/>
</dbReference>
<dbReference type="GO" id="GO:0031966">
    <property type="term" value="C:mitochondrial membrane"/>
    <property type="evidence" value="ECO:0007669"/>
    <property type="project" value="UniProtKB-SubCell"/>
</dbReference>
<evidence type="ECO:0000256" key="15">
    <source>
        <dbReference type="ARBA" id="ARBA00023157"/>
    </source>
</evidence>
<evidence type="ECO:0000256" key="6">
    <source>
        <dbReference type="ARBA" id="ARBA00022553"/>
    </source>
</evidence>
<keyword evidence="5" id="KW-0964">Secreted</keyword>
<keyword evidence="4" id="KW-0813">Transport</keyword>
<evidence type="ECO:0000256" key="7">
    <source>
        <dbReference type="ARBA" id="ARBA00022692"/>
    </source>
</evidence>
<evidence type="ECO:0000256" key="22">
    <source>
        <dbReference type="ARBA" id="ARBA00076905"/>
    </source>
</evidence>
<keyword evidence="10" id="KW-0249">Electron transport</keyword>
<keyword evidence="18" id="KW-0449">Lipoprotein</keyword>
<evidence type="ECO:0000256" key="1">
    <source>
        <dbReference type="ARBA" id="ARBA00004115"/>
    </source>
</evidence>
<evidence type="ECO:0000256" key="12">
    <source>
        <dbReference type="ARBA" id="ARBA00023128"/>
    </source>
</evidence>
<evidence type="ECO:0000256" key="23">
    <source>
        <dbReference type="SAM" id="MobiDB-lite"/>
    </source>
</evidence>
<keyword evidence="9" id="KW-0256">Endoplasmic reticulum</keyword>
<accession>A0A6A4WKR5</accession>
<keyword evidence="28" id="KW-1185">Reference proteome</keyword>
<evidence type="ECO:0000256" key="20">
    <source>
        <dbReference type="ARBA" id="ARBA00072260"/>
    </source>
</evidence>
<dbReference type="Proteomes" id="UP000440578">
    <property type="component" value="Unassembled WGS sequence"/>
</dbReference>
<feature type="domain" description="Thioredoxin" evidence="26">
    <location>
        <begin position="22"/>
        <end position="134"/>
    </location>
</feature>
<keyword evidence="17" id="KW-0676">Redox-active center</keyword>
<dbReference type="InterPro" id="IPR017937">
    <property type="entry name" value="Thioredoxin_CS"/>
</dbReference>
<keyword evidence="14" id="KW-0564">Palmitate</keyword>
<dbReference type="InterPro" id="IPR013766">
    <property type="entry name" value="Thioredoxin_domain"/>
</dbReference>
<evidence type="ECO:0000256" key="21">
    <source>
        <dbReference type="ARBA" id="ARBA00075863"/>
    </source>
</evidence>
<dbReference type="GO" id="GO:0015036">
    <property type="term" value="F:disulfide oxidoreductase activity"/>
    <property type="evidence" value="ECO:0007669"/>
    <property type="project" value="TreeGrafter"/>
</dbReference>
<evidence type="ECO:0000256" key="17">
    <source>
        <dbReference type="ARBA" id="ARBA00023284"/>
    </source>
</evidence>
<evidence type="ECO:0000256" key="3">
    <source>
        <dbReference type="ARBA" id="ARBA00004613"/>
    </source>
</evidence>
<keyword evidence="15" id="KW-1015">Disulfide bond</keyword>
<dbReference type="PROSITE" id="PS00194">
    <property type="entry name" value="THIOREDOXIN_1"/>
    <property type="match status" value="1"/>
</dbReference>
<keyword evidence="7 24" id="KW-0812">Transmembrane</keyword>
<feature type="compositionally biased region" description="Basic and acidic residues" evidence="23">
    <location>
        <begin position="254"/>
        <end position="264"/>
    </location>
</feature>
<dbReference type="AlphaFoldDB" id="A0A6A4WKR5"/>
<keyword evidence="8 25" id="KW-0732">Signal</keyword>
<evidence type="ECO:0000313" key="28">
    <source>
        <dbReference type="Proteomes" id="UP000440578"/>
    </source>
</evidence>
<name>A0A6A4WKR5_AMPAM</name>
<keyword evidence="13 24" id="KW-0472">Membrane</keyword>
<keyword evidence="6" id="KW-0597">Phosphoprotein</keyword>
<proteinExistence type="predicted"/>
<dbReference type="SUPFAM" id="SSF52833">
    <property type="entry name" value="Thioredoxin-like"/>
    <property type="match status" value="1"/>
</dbReference>
<organism evidence="27 28">
    <name type="scientific">Amphibalanus amphitrite</name>
    <name type="common">Striped barnacle</name>
    <name type="synonym">Balanus amphitrite</name>
    <dbReference type="NCBI Taxonomy" id="1232801"/>
    <lineage>
        <taxon>Eukaryota</taxon>
        <taxon>Metazoa</taxon>
        <taxon>Ecdysozoa</taxon>
        <taxon>Arthropoda</taxon>
        <taxon>Crustacea</taxon>
        <taxon>Multicrustacea</taxon>
        <taxon>Cirripedia</taxon>
        <taxon>Thoracica</taxon>
        <taxon>Thoracicalcarea</taxon>
        <taxon>Balanomorpha</taxon>
        <taxon>Balanoidea</taxon>
        <taxon>Balanidae</taxon>
        <taxon>Amphibalaninae</taxon>
        <taxon>Amphibalanus</taxon>
    </lineage>
</organism>
<reference evidence="27 28" key="1">
    <citation type="submission" date="2019-07" db="EMBL/GenBank/DDBJ databases">
        <title>Draft genome assembly of a fouling barnacle, Amphibalanus amphitrite (Darwin, 1854): The first reference genome for Thecostraca.</title>
        <authorList>
            <person name="Kim W."/>
        </authorList>
    </citation>
    <scope>NUCLEOTIDE SEQUENCE [LARGE SCALE GENOMIC DNA]</scope>
    <source>
        <strain evidence="27">SNU_AA5</strain>
        <tissue evidence="27">Soma without cirri and trophi</tissue>
    </source>
</reference>
<evidence type="ECO:0000256" key="18">
    <source>
        <dbReference type="ARBA" id="ARBA00023288"/>
    </source>
</evidence>
<dbReference type="OrthoDB" id="7869097at2759"/>
<keyword evidence="11 24" id="KW-1133">Transmembrane helix</keyword>
<comment type="subcellular location">
    <subcellularLocation>
        <location evidence="1">Endoplasmic reticulum membrane</location>
        <topology evidence="1">Single-pass type I membrane protein</topology>
    </subcellularLocation>
    <subcellularLocation>
        <location evidence="2">Mitochondrion membrane</location>
        <topology evidence="2">Single-pass type I membrane protein</topology>
    </subcellularLocation>
    <subcellularLocation>
        <location evidence="3">Secreted</location>
    </subcellularLocation>
</comment>
<dbReference type="PANTHER" id="PTHR46107">
    <property type="entry name" value="DUMPY: SHORTER THAN WILD-TYPE"/>
    <property type="match status" value="1"/>
</dbReference>
<feature type="chain" id="PRO_5025582680" description="Thioredoxin-related transmembrane protein 1" evidence="25">
    <location>
        <begin position="30"/>
        <end position="273"/>
    </location>
</feature>
<dbReference type="InterPro" id="IPR036249">
    <property type="entry name" value="Thioredoxin-like_sf"/>
</dbReference>
<evidence type="ECO:0000256" key="10">
    <source>
        <dbReference type="ARBA" id="ARBA00022982"/>
    </source>
</evidence>
<dbReference type="PANTHER" id="PTHR46107:SF3">
    <property type="entry name" value="THIOREDOXIN DOMAIN-CONTAINING PROTEIN"/>
    <property type="match status" value="1"/>
</dbReference>
<evidence type="ECO:0000259" key="26">
    <source>
        <dbReference type="PROSITE" id="PS51352"/>
    </source>
</evidence>
<evidence type="ECO:0000256" key="25">
    <source>
        <dbReference type="SAM" id="SignalP"/>
    </source>
</evidence>
<feature type="signal peptide" evidence="25">
    <location>
        <begin position="1"/>
        <end position="29"/>
    </location>
</feature>
<dbReference type="FunFam" id="3.40.30.10:FF:000117">
    <property type="entry name" value="thioredoxin-related transmembrane protein 1"/>
    <property type="match status" value="1"/>
</dbReference>
<comment type="subunit">
    <text evidence="19">Interacts with ATP2A2.</text>
</comment>
<feature type="compositionally biased region" description="Acidic residues" evidence="23">
    <location>
        <begin position="236"/>
        <end position="253"/>
    </location>
</feature>
<evidence type="ECO:0000256" key="13">
    <source>
        <dbReference type="ARBA" id="ARBA00023136"/>
    </source>
</evidence>
<feature type="region of interest" description="Disordered" evidence="23">
    <location>
        <begin position="216"/>
        <end position="273"/>
    </location>
</feature>
<evidence type="ECO:0000313" key="27">
    <source>
        <dbReference type="EMBL" id="KAF0307465.1"/>
    </source>
</evidence>
<evidence type="ECO:0000256" key="2">
    <source>
        <dbReference type="ARBA" id="ARBA00004583"/>
    </source>
</evidence>
<protein>
    <recommendedName>
        <fullName evidence="20">Thioredoxin-related transmembrane protein 1</fullName>
    </recommendedName>
    <alternativeName>
        <fullName evidence="22">Protein disulfide-isomerase TMX1</fullName>
    </alternativeName>
    <alternativeName>
        <fullName evidence="21">Thioredoxin domain-containing protein 1</fullName>
    </alternativeName>
</protein>
<dbReference type="GO" id="GO:0003756">
    <property type="term" value="F:protein disulfide isomerase activity"/>
    <property type="evidence" value="ECO:0007669"/>
    <property type="project" value="UniProtKB-ARBA"/>
</dbReference>
<evidence type="ECO:0000256" key="11">
    <source>
        <dbReference type="ARBA" id="ARBA00022989"/>
    </source>
</evidence>
<dbReference type="GO" id="GO:0005789">
    <property type="term" value="C:endoplasmic reticulum membrane"/>
    <property type="evidence" value="ECO:0007669"/>
    <property type="project" value="UniProtKB-SubCell"/>
</dbReference>
<feature type="transmembrane region" description="Helical" evidence="24">
    <location>
        <begin position="180"/>
        <end position="205"/>
    </location>
</feature>
<sequence length="273" mass="30568">MNMASSMSAGSRAVIGISCIFLVLGLSHGKGTLKHIGEDDWSQLLNGEWMVEFYAPWCPACKALQPIWSEFATWSEDLEIKVGAVDITESPGLSGRFMITALPTIFHVKDGIFRQYKGSRDREQFISFVEEKKWQQLETVSSWKAPDSVQMSVLAQFFRLSMVLRNVHTSLTEEYGVPVWGSYLLFILATVIIGALLGLLFVCCIDVCCAQKSGELPPEITKKDDDAAKKQSGDGKDDDEEKEEAEEEEEEEESAPKEKSSPEARKRRTRKAD</sequence>
<feature type="compositionally biased region" description="Basic and acidic residues" evidence="23">
    <location>
        <begin position="220"/>
        <end position="235"/>
    </location>
</feature>
<dbReference type="Pfam" id="PF00085">
    <property type="entry name" value="Thioredoxin"/>
    <property type="match status" value="1"/>
</dbReference>
<dbReference type="InterPro" id="IPR052454">
    <property type="entry name" value="TMX_domain-containing"/>
</dbReference>
<keyword evidence="12" id="KW-0496">Mitochondrion</keyword>
<comment type="caution">
    <text evidence="27">The sequence shown here is derived from an EMBL/GenBank/DDBJ whole genome shotgun (WGS) entry which is preliminary data.</text>
</comment>
<evidence type="ECO:0000256" key="8">
    <source>
        <dbReference type="ARBA" id="ARBA00022729"/>
    </source>
</evidence>
<dbReference type="GO" id="GO:0005576">
    <property type="term" value="C:extracellular region"/>
    <property type="evidence" value="ECO:0007669"/>
    <property type="project" value="UniProtKB-SubCell"/>
</dbReference>
<gene>
    <name evidence="27" type="primary">TMX1_0</name>
    <name evidence="27" type="ORF">FJT64_021229</name>
</gene>
<evidence type="ECO:0000256" key="4">
    <source>
        <dbReference type="ARBA" id="ARBA00022448"/>
    </source>
</evidence>
<evidence type="ECO:0000256" key="16">
    <source>
        <dbReference type="ARBA" id="ARBA00023235"/>
    </source>
</evidence>